<dbReference type="Proteomes" id="UP001356427">
    <property type="component" value="Unassembled WGS sequence"/>
</dbReference>
<evidence type="ECO:0000256" key="4">
    <source>
        <dbReference type="ARBA" id="ARBA00022679"/>
    </source>
</evidence>
<proteinExistence type="inferred from homology"/>
<keyword evidence="5" id="KW-0548">Nucleotidyltransferase</keyword>
<evidence type="ECO:0000256" key="1">
    <source>
        <dbReference type="ARBA" id="ARBA00006835"/>
    </source>
</evidence>
<dbReference type="InterPro" id="IPR037033">
    <property type="entry name" value="DNA-dir_RNAP_su2_hyb_sf"/>
</dbReference>
<dbReference type="GO" id="GO:0000428">
    <property type="term" value="C:DNA-directed RNA polymerase complex"/>
    <property type="evidence" value="ECO:0007669"/>
    <property type="project" value="UniProtKB-KW"/>
</dbReference>
<sequence length="214" mass="24670">MGSLPKSSLSTTRRLWKWVVILLEWDREGYSHADHAKEELPYCYVKTQVEEQRPGIHSVWQILNKSSWERGFGHGCVYKTEVVDLAEKKGEDNLVFGVKPGDPKLHQHRTELCQLLEESRKLCGRQHQGVQQRRWLGPVQAVRVPRNPTIGDKFASRHGQKGILSRLWPAQDTPFTESGMTPDIMFNPHGLLHDHRHAHREHGRQVGRPPRPVP</sequence>
<dbReference type="PROSITE" id="PS01166">
    <property type="entry name" value="RNA_POL_BETA"/>
    <property type="match status" value="1"/>
</dbReference>
<protein>
    <recommendedName>
        <fullName evidence="2">DNA-directed RNA polymerase</fullName>
        <ecNumber evidence="2">2.7.7.6</ecNumber>
    </recommendedName>
</protein>
<evidence type="ECO:0000259" key="7">
    <source>
        <dbReference type="Pfam" id="PF00562"/>
    </source>
</evidence>
<comment type="similarity">
    <text evidence="1">Belongs to the RNA polymerase beta chain family.</text>
</comment>
<dbReference type="EMBL" id="JAGTTL010000001">
    <property type="protein sequence ID" value="KAK6328875.1"/>
    <property type="molecule type" value="Genomic_DNA"/>
</dbReference>
<keyword evidence="3" id="KW-0240">DNA-directed RNA polymerase</keyword>
<evidence type="ECO:0000256" key="6">
    <source>
        <dbReference type="ARBA" id="ARBA00023163"/>
    </source>
</evidence>
<evidence type="ECO:0000256" key="3">
    <source>
        <dbReference type="ARBA" id="ARBA00022478"/>
    </source>
</evidence>
<dbReference type="Pfam" id="PF00562">
    <property type="entry name" value="RNA_pol_Rpb2_6"/>
    <property type="match status" value="1"/>
</dbReference>
<name>A0AAN8MDI1_9TELE</name>
<dbReference type="Gene3D" id="2.40.270.10">
    <property type="entry name" value="DNA-directed RNA polymerase, subunit 2, domain 6"/>
    <property type="match status" value="1"/>
</dbReference>
<dbReference type="InterPro" id="IPR015712">
    <property type="entry name" value="DNA-dir_RNA_pol_su2"/>
</dbReference>
<feature type="domain" description="DNA-directed RNA polymerase subunit 2 hybrid-binding" evidence="7">
    <location>
        <begin position="142"/>
        <end position="191"/>
    </location>
</feature>
<comment type="caution">
    <text evidence="8">The sequence shown here is derived from an EMBL/GenBank/DDBJ whole genome shotgun (WGS) entry which is preliminary data.</text>
</comment>
<dbReference type="GO" id="GO:0006351">
    <property type="term" value="P:DNA-templated transcription"/>
    <property type="evidence" value="ECO:0007669"/>
    <property type="project" value="InterPro"/>
</dbReference>
<accession>A0AAN8MDI1</accession>
<dbReference type="EC" id="2.7.7.6" evidence="2"/>
<reference evidence="8 9" key="1">
    <citation type="submission" date="2021-04" db="EMBL/GenBank/DDBJ databases">
        <authorList>
            <person name="De Guttry C."/>
            <person name="Zahm M."/>
            <person name="Klopp C."/>
            <person name="Cabau C."/>
            <person name="Louis A."/>
            <person name="Berthelot C."/>
            <person name="Parey E."/>
            <person name="Roest Crollius H."/>
            <person name="Montfort J."/>
            <person name="Robinson-Rechavi M."/>
            <person name="Bucao C."/>
            <person name="Bouchez O."/>
            <person name="Gislard M."/>
            <person name="Lluch J."/>
            <person name="Milhes M."/>
            <person name="Lampietro C."/>
            <person name="Lopez Roques C."/>
            <person name="Donnadieu C."/>
            <person name="Braasch I."/>
            <person name="Desvignes T."/>
            <person name="Postlethwait J."/>
            <person name="Bobe J."/>
            <person name="Wedekind C."/>
            <person name="Guiguen Y."/>
        </authorList>
    </citation>
    <scope>NUCLEOTIDE SEQUENCE [LARGE SCALE GENOMIC DNA]</scope>
    <source>
        <strain evidence="8">Cs_M1</strain>
        <tissue evidence="8">Blood</tissue>
    </source>
</reference>
<evidence type="ECO:0000313" key="8">
    <source>
        <dbReference type="EMBL" id="KAK6328875.1"/>
    </source>
</evidence>
<dbReference type="GO" id="GO:0003677">
    <property type="term" value="F:DNA binding"/>
    <property type="evidence" value="ECO:0007669"/>
    <property type="project" value="InterPro"/>
</dbReference>
<dbReference type="AlphaFoldDB" id="A0AAN8MDI1"/>
<dbReference type="GO" id="GO:0032549">
    <property type="term" value="F:ribonucleoside binding"/>
    <property type="evidence" value="ECO:0007669"/>
    <property type="project" value="InterPro"/>
</dbReference>
<evidence type="ECO:0000256" key="5">
    <source>
        <dbReference type="ARBA" id="ARBA00022695"/>
    </source>
</evidence>
<keyword evidence="6" id="KW-0804">Transcription</keyword>
<dbReference type="InterPro" id="IPR014724">
    <property type="entry name" value="RNA_pol_RPB2_OB-fold"/>
</dbReference>
<dbReference type="SUPFAM" id="SSF64484">
    <property type="entry name" value="beta and beta-prime subunits of DNA dependent RNA-polymerase"/>
    <property type="match status" value="1"/>
</dbReference>
<dbReference type="InterPro" id="IPR007120">
    <property type="entry name" value="DNA-dir_RNAP_su2_dom"/>
</dbReference>
<dbReference type="Gene3D" id="2.40.50.150">
    <property type="match status" value="1"/>
</dbReference>
<evidence type="ECO:0000313" key="9">
    <source>
        <dbReference type="Proteomes" id="UP001356427"/>
    </source>
</evidence>
<keyword evidence="4" id="KW-0808">Transferase</keyword>
<dbReference type="PANTHER" id="PTHR20856">
    <property type="entry name" value="DNA-DIRECTED RNA POLYMERASE I SUBUNIT 2"/>
    <property type="match status" value="1"/>
</dbReference>
<organism evidence="8 9">
    <name type="scientific">Coregonus suidteri</name>
    <dbReference type="NCBI Taxonomy" id="861788"/>
    <lineage>
        <taxon>Eukaryota</taxon>
        <taxon>Metazoa</taxon>
        <taxon>Chordata</taxon>
        <taxon>Craniata</taxon>
        <taxon>Vertebrata</taxon>
        <taxon>Euteleostomi</taxon>
        <taxon>Actinopterygii</taxon>
        <taxon>Neopterygii</taxon>
        <taxon>Teleostei</taxon>
        <taxon>Protacanthopterygii</taxon>
        <taxon>Salmoniformes</taxon>
        <taxon>Salmonidae</taxon>
        <taxon>Coregoninae</taxon>
        <taxon>Coregonus</taxon>
    </lineage>
</organism>
<dbReference type="InterPro" id="IPR007121">
    <property type="entry name" value="RNA_pol_bsu_CS"/>
</dbReference>
<gene>
    <name evidence="8" type="ORF">J4Q44_G00008530</name>
</gene>
<evidence type="ECO:0000256" key="2">
    <source>
        <dbReference type="ARBA" id="ARBA00012418"/>
    </source>
</evidence>
<keyword evidence="9" id="KW-1185">Reference proteome</keyword>
<dbReference type="GO" id="GO:0003899">
    <property type="term" value="F:DNA-directed RNA polymerase activity"/>
    <property type="evidence" value="ECO:0007669"/>
    <property type="project" value="UniProtKB-EC"/>
</dbReference>